<keyword evidence="6" id="KW-0406">Ion transport</keyword>
<keyword evidence="3" id="KW-1003">Cell membrane</keyword>
<dbReference type="PANTHER" id="PTHR33281:SF19">
    <property type="entry name" value="VOLTAGE-DEPENDENT ANION CHANNEL-FORMING PROTEIN YNEE"/>
    <property type="match status" value="1"/>
</dbReference>
<dbReference type="PANTHER" id="PTHR33281">
    <property type="entry name" value="UPF0187 PROTEIN YNEE"/>
    <property type="match status" value="1"/>
</dbReference>
<accession>A0A3P4BAA0</accession>
<name>A0A3P4BAA0_9BURK</name>
<evidence type="ECO:0000313" key="10">
    <source>
        <dbReference type="EMBL" id="VCU72055.1"/>
    </source>
</evidence>
<dbReference type="InterPro" id="IPR044669">
    <property type="entry name" value="YneE/VCCN1/2-like"/>
</dbReference>
<evidence type="ECO:0000256" key="2">
    <source>
        <dbReference type="ARBA" id="ARBA00022448"/>
    </source>
</evidence>
<organism evidence="10 11">
    <name type="scientific">Pigmentiphaga humi</name>
    <dbReference type="NCBI Taxonomy" id="2478468"/>
    <lineage>
        <taxon>Bacteria</taxon>
        <taxon>Pseudomonadati</taxon>
        <taxon>Pseudomonadota</taxon>
        <taxon>Betaproteobacteria</taxon>
        <taxon>Burkholderiales</taxon>
        <taxon>Alcaligenaceae</taxon>
        <taxon>Pigmentiphaga</taxon>
    </lineage>
</organism>
<feature type="transmembrane region" description="Helical" evidence="9">
    <location>
        <begin position="213"/>
        <end position="236"/>
    </location>
</feature>
<dbReference type="Proteomes" id="UP000277294">
    <property type="component" value="Unassembled WGS sequence"/>
</dbReference>
<dbReference type="Pfam" id="PF25539">
    <property type="entry name" value="Bestrophin_2"/>
    <property type="match status" value="1"/>
</dbReference>
<dbReference type="EMBL" id="UWPJ01000034">
    <property type="protein sequence ID" value="VCU72055.1"/>
    <property type="molecule type" value="Genomic_DNA"/>
</dbReference>
<keyword evidence="11" id="KW-1185">Reference proteome</keyword>
<dbReference type="GO" id="GO:0005254">
    <property type="term" value="F:chloride channel activity"/>
    <property type="evidence" value="ECO:0007669"/>
    <property type="project" value="InterPro"/>
</dbReference>
<comment type="subcellular location">
    <subcellularLocation>
        <location evidence="1">Cell membrane</location>
        <topology evidence="1">Multi-pass membrane protein</topology>
    </subcellularLocation>
</comment>
<protein>
    <submittedName>
        <fullName evidence="10">Bestrophin, RFP-TM, chloride channel</fullName>
    </submittedName>
</protein>
<evidence type="ECO:0000256" key="4">
    <source>
        <dbReference type="ARBA" id="ARBA00022692"/>
    </source>
</evidence>
<evidence type="ECO:0000256" key="1">
    <source>
        <dbReference type="ARBA" id="ARBA00004651"/>
    </source>
</evidence>
<evidence type="ECO:0000256" key="9">
    <source>
        <dbReference type="SAM" id="Phobius"/>
    </source>
</evidence>
<dbReference type="GO" id="GO:0005886">
    <property type="term" value="C:plasma membrane"/>
    <property type="evidence" value="ECO:0007669"/>
    <property type="project" value="UniProtKB-SubCell"/>
</dbReference>
<evidence type="ECO:0000256" key="7">
    <source>
        <dbReference type="ARBA" id="ARBA00023136"/>
    </source>
</evidence>
<sequence>MIVPPASRSLWLLLFTLKGSIVSVIWKRVAAMMLLATAVVIAEHRLALDGTGLGAVPLTLVGLTLAIFLGFRNSVAYERWWEARTLWGELLIVVRNLTRQTLAFPDDLPDARRRELVHCLVAFAHALRHMLRGSDPAEDFAPWLAPDKAALLARSVNPPNVLLGHLGQAYAQLRREGRLDSMLTADIDGQLTRLSYIVGGCERIRSTPIPFAYILLLHRTVYIYCLLLPFCLVGSIG</sequence>
<feature type="transmembrane region" description="Helical" evidence="9">
    <location>
        <begin position="12"/>
        <end position="41"/>
    </location>
</feature>
<evidence type="ECO:0000256" key="8">
    <source>
        <dbReference type="ARBA" id="ARBA00034708"/>
    </source>
</evidence>
<evidence type="ECO:0000313" key="11">
    <source>
        <dbReference type="Proteomes" id="UP000277294"/>
    </source>
</evidence>
<feature type="transmembrane region" description="Helical" evidence="9">
    <location>
        <begin position="53"/>
        <end position="71"/>
    </location>
</feature>
<proteinExistence type="inferred from homology"/>
<keyword evidence="4 9" id="KW-0812">Transmembrane</keyword>
<keyword evidence="7 9" id="KW-0472">Membrane</keyword>
<keyword evidence="2" id="KW-0813">Transport</keyword>
<keyword evidence="5 9" id="KW-1133">Transmembrane helix</keyword>
<evidence type="ECO:0000256" key="6">
    <source>
        <dbReference type="ARBA" id="ARBA00023065"/>
    </source>
</evidence>
<gene>
    <name evidence="10" type="ORF">PIGHUM_04150</name>
</gene>
<evidence type="ECO:0000256" key="5">
    <source>
        <dbReference type="ARBA" id="ARBA00022989"/>
    </source>
</evidence>
<evidence type="ECO:0000256" key="3">
    <source>
        <dbReference type="ARBA" id="ARBA00022475"/>
    </source>
</evidence>
<reference evidence="10 11" key="1">
    <citation type="submission" date="2018-10" db="EMBL/GenBank/DDBJ databases">
        <authorList>
            <person name="Criscuolo A."/>
        </authorList>
    </citation>
    <scope>NUCLEOTIDE SEQUENCE [LARGE SCALE GENOMIC DNA]</scope>
    <source>
        <strain evidence="10">DnA1</strain>
    </source>
</reference>
<comment type="similarity">
    <text evidence="8">Belongs to the anion channel-forming bestrophin (TC 1.A.46) family.</text>
</comment>
<dbReference type="AlphaFoldDB" id="A0A3P4BAA0"/>